<evidence type="ECO:0000313" key="1">
    <source>
        <dbReference type="EMBL" id="NEV67122.1"/>
    </source>
</evidence>
<reference evidence="1" key="2">
    <citation type="journal article" date="2015" name="Genome Announc.">
        <title>Draft Genome Sequence of Filamentous Marine Cyanobacterium Lyngbya confervoides Strain BDU141951.</title>
        <authorList>
            <person name="Chandrababunaidu M.M."/>
            <person name="Sen D."/>
            <person name="Tripathy S."/>
        </authorList>
    </citation>
    <scope>NUCLEOTIDE SEQUENCE</scope>
    <source>
        <strain evidence="1">BDU141951</strain>
    </source>
</reference>
<reference evidence="1" key="3">
    <citation type="submission" date="2020-02" db="EMBL/GenBank/DDBJ databases">
        <authorList>
            <person name="Sarangi A.N."/>
            <person name="Ghosh S."/>
            <person name="Mukherjee M."/>
            <person name="Tripathy S."/>
        </authorList>
    </citation>
    <scope>NUCLEOTIDE SEQUENCE</scope>
    <source>
        <strain evidence="1">BDU141951</strain>
    </source>
</reference>
<comment type="caution">
    <text evidence="1">The sequence shown here is derived from an EMBL/GenBank/DDBJ whole genome shotgun (WGS) entry which is preliminary data.</text>
</comment>
<dbReference type="EMBL" id="JTHE02000003">
    <property type="protein sequence ID" value="NEV67122.1"/>
    <property type="molecule type" value="Genomic_DNA"/>
</dbReference>
<dbReference type="PROSITE" id="PS51257">
    <property type="entry name" value="PROKAR_LIPOPROTEIN"/>
    <property type="match status" value="1"/>
</dbReference>
<accession>A0A0C1Y279</accession>
<reference evidence="1" key="1">
    <citation type="submission" date="2014-11" db="EMBL/GenBank/DDBJ databases">
        <authorList>
            <person name="Malar M.C."/>
            <person name="Sen D."/>
            <person name="Tripathy S."/>
        </authorList>
    </citation>
    <scope>NUCLEOTIDE SEQUENCE</scope>
    <source>
        <strain evidence="1">BDU141951</strain>
    </source>
</reference>
<proteinExistence type="predicted"/>
<gene>
    <name evidence="1" type="ORF">QQ91_008320</name>
</gene>
<sequence>MDWTRLVVQILIALGCAGLATVLIPRRIPGKIFGLIVIGFAGVWLGEWVIKYLETTYSLPIPDFVTWDIQGVPILPAVLGSAVILFVVTAFLSWGRYQR</sequence>
<name>A0A0C1Y279_9CYAN</name>
<organism evidence="1">
    <name type="scientific">Lyngbya confervoides BDU141951</name>
    <dbReference type="NCBI Taxonomy" id="1574623"/>
    <lineage>
        <taxon>Bacteria</taxon>
        <taxon>Bacillati</taxon>
        <taxon>Cyanobacteriota</taxon>
        <taxon>Cyanophyceae</taxon>
        <taxon>Oscillatoriophycideae</taxon>
        <taxon>Oscillatoriales</taxon>
        <taxon>Microcoleaceae</taxon>
        <taxon>Lyngbya</taxon>
    </lineage>
</organism>
<dbReference type="AlphaFoldDB" id="A0A0C1Y279"/>
<protein>
    <submittedName>
        <fullName evidence="1">Uncharacterized protein</fullName>
    </submittedName>
</protein>